<protein>
    <submittedName>
        <fullName evidence="1">DUF1641 domain-containing protein</fullName>
    </submittedName>
</protein>
<comment type="caution">
    <text evidence="1">The sequence shown here is derived from an EMBL/GenBank/DDBJ whole genome shotgun (WGS) entry which is preliminary data.</text>
</comment>
<evidence type="ECO:0000313" key="1">
    <source>
        <dbReference type="EMBL" id="MEH0639667.1"/>
    </source>
</evidence>
<sequence length="185" mass="19262">MTVIESALDPDPVEALVARLEEPNVAGALHELLNHADLLAILIHGVDGLMSRSDTISDSLADAVTELRQFKPAGLPEASQMIELARQLSGLITPLLDVLPRIEDAVRSDVGGVGFPDIVAAASRAAVRGTRQAASEQTQINGLRALLRVVKDPDVGRAIGFVVAIAKALGQELKALDAAAGAAAR</sequence>
<dbReference type="EMBL" id="JARULZ010000003">
    <property type="protein sequence ID" value="MEH0639667.1"/>
    <property type="molecule type" value="Genomic_DNA"/>
</dbReference>
<organism evidence="1 2">
    <name type="scientific">Streptomyces bottropensis</name>
    <dbReference type="NCBI Taxonomy" id="42235"/>
    <lineage>
        <taxon>Bacteria</taxon>
        <taxon>Bacillati</taxon>
        <taxon>Actinomycetota</taxon>
        <taxon>Actinomycetes</taxon>
        <taxon>Kitasatosporales</taxon>
        <taxon>Streptomycetaceae</taxon>
        <taxon>Streptomyces</taxon>
    </lineage>
</organism>
<evidence type="ECO:0000313" key="2">
    <source>
        <dbReference type="Proteomes" id="UP001310290"/>
    </source>
</evidence>
<reference evidence="1" key="1">
    <citation type="submission" date="2023-04" db="EMBL/GenBank/DDBJ databases">
        <title>Genomic diversity of scab-causing Streptomyces spp. in the province of Quebec, Canada.</title>
        <authorList>
            <person name="Biessy A."/>
            <person name="Cadieux M."/>
            <person name="Ciotola M."/>
            <person name="Filion M."/>
        </authorList>
    </citation>
    <scope>NUCLEOTIDE SEQUENCE</scope>
    <source>
        <strain evidence="1">B21-115</strain>
    </source>
</reference>
<dbReference type="InterPro" id="IPR012440">
    <property type="entry name" value="DUF1641"/>
</dbReference>
<gene>
    <name evidence="1" type="ORF">QBA35_41785</name>
</gene>
<keyword evidence="2" id="KW-1185">Reference proteome</keyword>
<proteinExistence type="predicted"/>
<name>A0ABU8B169_9ACTN</name>
<accession>A0ABU8B169</accession>
<dbReference type="RefSeq" id="WP_334662013.1">
    <property type="nucleotide sequence ID" value="NZ_JARULZ010000003.1"/>
</dbReference>
<dbReference type="Pfam" id="PF07849">
    <property type="entry name" value="DUF1641"/>
    <property type="match status" value="1"/>
</dbReference>
<dbReference type="Proteomes" id="UP001310290">
    <property type="component" value="Unassembled WGS sequence"/>
</dbReference>